<evidence type="ECO:0000259" key="1">
    <source>
        <dbReference type="Pfam" id="PF18417"/>
    </source>
</evidence>
<reference evidence="3" key="1">
    <citation type="submission" date="2016-09" db="EMBL/GenBank/DDBJ databases">
        <title>Streptomyces puniciscabiei strain:TW1S1 Genome sequencing and assembly.</title>
        <authorList>
            <person name="Kim M.-K."/>
            <person name="Kim S.B."/>
        </authorList>
    </citation>
    <scope>NUCLEOTIDE SEQUENCE [LARGE SCALE GENOMIC DNA]</scope>
    <source>
        <strain evidence="3">TW1S1</strain>
    </source>
</reference>
<dbReference type="AlphaFoldDB" id="A0A1D7YKD5"/>
<dbReference type="KEGG" id="spun:BFF78_37875"/>
<evidence type="ECO:0000313" key="3">
    <source>
        <dbReference type="Proteomes" id="UP000094960"/>
    </source>
</evidence>
<proteinExistence type="predicted"/>
<protein>
    <recommendedName>
        <fullName evidence="1">L-lysine epsilon oxidase C-terminal domain-containing protein</fullName>
    </recommendedName>
</protein>
<dbReference type="Pfam" id="PF18417">
    <property type="entry name" value="LodA_C"/>
    <property type="match status" value="1"/>
</dbReference>
<gene>
    <name evidence="2" type="ORF">BFF78_37875</name>
</gene>
<accession>A0A1D7YKD5</accession>
<evidence type="ECO:0000313" key="2">
    <source>
        <dbReference type="EMBL" id="AOR36057.1"/>
    </source>
</evidence>
<dbReference type="Proteomes" id="UP000094960">
    <property type="component" value="Chromosome"/>
</dbReference>
<name>A0A1D7YKD5_9ACTN</name>
<dbReference type="InterPro" id="IPR041173">
    <property type="entry name" value="LodA_C"/>
</dbReference>
<organism evidence="2 3">
    <name type="scientific">Streptomyces fodineus</name>
    <dbReference type="NCBI Taxonomy" id="1904616"/>
    <lineage>
        <taxon>Bacteria</taxon>
        <taxon>Bacillati</taxon>
        <taxon>Actinomycetota</taxon>
        <taxon>Actinomycetes</taxon>
        <taxon>Kitasatosporales</taxon>
        <taxon>Streptomycetaceae</taxon>
        <taxon>Streptomyces</taxon>
    </lineage>
</organism>
<dbReference type="RefSeq" id="WP_069782570.1">
    <property type="nucleotide sequence ID" value="NZ_CP017248.1"/>
</dbReference>
<sequence>MTEPQPITSIRPSNLSAQLHYRAPGNPPSTLAASAISNAFPGLEFDFRNIWRRIFEGIELHEADNLVVRADPDHQELEGCRLLRVAGEPVVGSLLGPQLPRGTSDPLTSAGNPDGVTMLEWSNSLAKVLDGHAGRPVACEFTMQPSDSPVGIPDDPATLRSVDLVIRPLFAVSEAAEGWMTVIDEQLVQPGDLTRSLCSPWQNDYRECACYYWAASRPDYVNVDVDEQGVSVGNNWLSVHREPKEYVLDNGRDTRLLTYENLFREWQSHLRFIVGGRDYPDDGRPTHNP</sequence>
<dbReference type="EMBL" id="CP017248">
    <property type="protein sequence ID" value="AOR36057.1"/>
    <property type="molecule type" value="Genomic_DNA"/>
</dbReference>
<keyword evidence="3" id="KW-1185">Reference proteome</keyword>
<feature type="domain" description="L-lysine epsilon oxidase C-terminal" evidence="1">
    <location>
        <begin position="183"/>
        <end position="219"/>
    </location>
</feature>